<organism evidence="1 2">
    <name type="scientific">Trifolium medium</name>
    <dbReference type="NCBI Taxonomy" id="97028"/>
    <lineage>
        <taxon>Eukaryota</taxon>
        <taxon>Viridiplantae</taxon>
        <taxon>Streptophyta</taxon>
        <taxon>Embryophyta</taxon>
        <taxon>Tracheophyta</taxon>
        <taxon>Spermatophyta</taxon>
        <taxon>Magnoliopsida</taxon>
        <taxon>eudicotyledons</taxon>
        <taxon>Gunneridae</taxon>
        <taxon>Pentapetalae</taxon>
        <taxon>rosids</taxon>
        <taxon>fabids</taxon>
        <taxon>Fabales</taxon>
        <taxon>Fabaceae</taxon>
        <taxon>Papilionoideae</taxon>
        <taxon>50 kb inversion clade</taxon>
        <taxon>NPAAA clade</taxon>
        <taxon>Hologalegina</taxon>
        <taxon>IRL clade</taxon>
        <taxon>Trifolieae</taxon>
        <taxon>Trifolium</taxon>
    </lineage>
</organism>
<proteinExistence type="predicted"/>
<comment type="caution">
    <text evidence="1">The sequence shown here is derived from an EMBL/GenBank/DDBJ whole genome shotgun (WGS) entry which is preliminary data.</text>
</comment>
<accession>A0A392SSP6</accession>
<name>A0A392SSP6_9FABA</name>
<dbReference type="EMBL" id="LXQA010423277">
    <property type="protein sequence ID" value="MCI50876.1"/>
    <property type="molecule type" value="Genomic_DNA"/>
</dbReference>
<sequence length="73" mass="8547">RYSLEELTERWGSLLFDSDVAEEAAAAMTKFEISKYHSNKIKEAAKKKVASPKRKIQNICKQFNVMRKKIRKE</sequence>
<dbReference type="Proteomes" id="UP000265520">
    <property type="component" value="Unassembled WGS sequence"/>
</dbReference>
<keyword evidence="2" id="KW-1185">Reference proteome</keyword>
<evidence type="ECO:0000313" key="2">
    <source>
        <dbReference type="Proteomes" id="UP000265520"/>
    </source>
</evidence>
<feature type="non-terminal residue" evidence="1">
    <location>
        <position position="73"/>
    </location>
</feature>
<evidence type="ECO:0000313" key="1">
    <source>
        <dbReference type="EMBL" id="MCI50876.1"/>
    </source>
</evidence>
<reference evidence="1 2" key="1">
    <citation type="journal article" date="2018" name="Front. Plant Sci.">
        <title>Red Clover (Trifolium pratense) and Zigzag Clover (T. medium) - A Picture of Genomic Similarities and Differences.</title>
        <authorList>
            <person name="Dluhosova J."/>
            <person name="Istvanek J."/>
            <person name="Nedelnik J."/>
            <person name="Repkova J."/>
        </authorList>
    </citation>
    <scope>NUCLEOTIDE SEQUENCE [LARGE SCALE GENOMIC DNA]</scope>
    <source>
        <strain evidence="2">cv. 10/8</strain>
        <tissue evidence="1">Leaf</tissue>
    </source>
</reference>
<dbReference type="AlphaFoldDB" id="A0A392SSP6"/>
<protein>
    <submittedName>
        <fullName evidence="1">Uncharacterized protein</fullName>
    </submittedName>
</protein>
<feature type="non-terminal residue" evidence="1">
    <location>
        <position position="1"/>
    </location>
</feature>